<evidence type="ECO:0000256" key="1">
    <source>
        <dbReference type="SAM" id="MobiDB-lite"/>
    </source>
</evidence>
<evidence type="ECO:0000313" key="2">
    <source>
        <dbReference type="EMBL" id="RXG44231.1"/>
    </source>
</evidence>
<protein>
    <submittedName>
        <fullName evidence="2">Uncharacterized protein</fullName>
    </submittedName>
</protein>
<sequence>MMGPLAFFTRALVAFEDIIVRQILKSPGFHRGVGRIHKMVHERKYGRNPHEPLYPGEATEDHSVKSSTGKFRQYFVEEIKDQWKGTVKDYPPKR</sequence>
<organism evidence="2 3">
    <name type="scientific">Verticillium dahliae</name>
    <name type="common">Verticillium wilt</name>
    <dbReference type="NCBI Taxonomy" id="27337"/>
    <lineage>
        <taxon>Eukaryota</taxon>
        <taxon>Fungi</taxon>
        <taxon>Dikarya</taxon>
        <taxon>Ascomycota</taxon>
        <taxon>Pezizomycotina</taxon>
        <taxon>Sordariomycetes</taxon>
        <taxon>Hypocreomycetidae</taxon>
        <taxon>Glomerellales</taxon>
        <taxon>Plectosphaerellaceae</taxon>
        <taxon>Verticillium</taxon>
    </lineage>
</organism>
<dbReference type="Proteomes" id="UP000288725">
    <property type="component" value="Chromosome 1"/>
</dbReference>
<comment type="caution">
    <text evidence="2">The sequence shown here is derived from an EMBL/GenBank/DDBJ whole genome shotgun (WGS) entry which is preliminary data.</text>
</comment>
<proteinExistence type="predicted"/>
<reference evidence="2 3" key="1">
    <citation type="submission" date="2018-12" db="EMBL/GenBank/DDBJ databases">
        <title>Genome of Verticillium dahliae isolate Getta Getta.</title>
        <authorList>
            <person name="Gardiner D.M."/>
        </authorList>
    </citation>
    <scope>NUCLEOTIDE SEQUENCE [LARGE SCALE GENOMIC DNA]</scope>
    <source>
        <strain evidence="2 3">Getta Getta</strain>
    </source>
</reference>
<dbReference type="EMBL" id="RSDZ01000093">
    <property type="protein sequence ID" value="RXG44231.1"/>
    <property type="molecule type" value="Genomic_DNA"/>
</dbReference>
<evidence type="ECO:0000313" key="3">
    <source>
        <dbReference type="Proteomes" id="UP000288725"/>
    </source>
</evidence>
<dbReference type="AlphaFoldDB" id="A0A444RSP8"/>
<name>A0A444RSP8_VERDA</name>
<dbReference type="InterPro" id="IPR020301">
    <property type="entry name" value="Mrx7"/>
</dbReference>
<dbReference type="OrthoDB" id="4138121at2759"/>
<gene>
    <name evidence="2" type="ORF">VDGE_10494</name>
</gene>
<feature type="region of interest" description="Disordered" evidence="1">
    <location>
        <begin position="44"/>
        <end position="66"/>
    </location>
</feature>
<accession>A0A444RSP8</accession>
<dbReference type="Pfam" id="PF10906">
    <property type="entry name" value="Mrx7"/>
    <property type="match status" value="1"/>
</dbReference>